<name>A0A818ARZ0_9BILA</name>
<keyword evidence="1" id="KW-0677">Repeat</keyword>
<dbReference type="InterPro" id="IPR036770">
    <property type="entry name" value="Ankyrin_rpt-contain_sf"/>
</dbReference>
<dbReference type="SUPFAM" id="SSF48452">
    <property type="entry name" value="TPR-like"/>
    <property type="match status" value="1"/>
</dbReference>
<dbReference type="PANTHER" id="PTHR46680:SF3">
    <property type="entry name" value="NF-KAPPA-B INHIBITOR CACTUS"/>
    <property type="match status" value="1"/>
</dbReference>
<dbReference type="InterPro" id="IPR019734">
    <property type="entry name" value="TPR_rpt"/>
</dbReference>
<evidence type="ECO:0000313" key="7">
    <source>
        <dbReference type="Proteomes" id="UP000663825"/>
    </source>
</evidence>
<gene>
    <name evidence="5" type="ORF">HFQ381_LOCUS25613</name>
    <name evidence="3" type="ORF">LUA448_LOCUS13279</name>
    <name evidence="4" type="ORF">TIS948_LOCUS28301</name>
    <name evidence="6" type="ORF">UJA718_LOCUS30861</name>
</gene>
<organism evidence="4 7">
    <name type="scientific">Rotaria socialis</name>
    <dbReference type="NCBI Taxonomy" id="392032"/>
    <lineage>
        <taxon>Eukaryota</taxon>
        <taxon>Metazoa</taxon>
        <taxon>Spiralia</taxon>
        <taxon>Gnathifera</taxon>
        <taxon>Rotifera</taxon>
        <taxon>Eurotatoria</taxon>
        <taxon>Bdelloidea</taxon>
        <taxon>Philodinida</taxon>
        <taxon>Philodinidae</taxon>
        <taxon>Rotaria</taxon>
    </lineage>
</organism>
<dbReference type="Proteomes" id="UP000663851">
    <property type="component" value="Unassembled WGS sequence"/>
</dbReference>
<dbReference type="InterPro" id="IPR011990">
    <property type="entry name" value="TPR-like_helical_dom_sf"/>
</dbReference>
<dbReference type="Gene3D" id="1.25.40.20">
    <property type="entry name" value="Ankyrin repeat-containing domain"/>
    <property type="match status" value="1"/>
</dbReference>
<dbReference type="GO" id="GO:0071356">
    <property type="term" value="P:cellular response to tumor necrosis factor"/>
    <property type="evidence" value="ECO:0007669"/>
    <property type="project" value="TreeGrafter"/>
</dbReference>
<dbReference type="GO" id="GO:0005829">
    <property type="term" value="C:cytosol"/>
    <property type="evidence" value="ECO:0007669"/>
    <property type="project" value="TreeGrafter"/>
</dbReference>
<dbReference type="Proteomes" id="UP000663873">
    <property type="component" value="Unassembled WGS sequence"/>
</dbReference>
<evidence type="ECO:0000256" key="1">
    <source>
        <dbReference type="ARBA" id="ARBA00022737"/>
    </source>
</evidence>
<accession>A0A818ARZ0</accession>
<evidence type="ECO:0000313" key="8">
    <source>
        <dbReference type="Proteomes" id="UP000663873"/>
    </source>
</evidence>
<dbReference type="EMBL" id="CAJNXB010005086">
    <property type="protein sequence ID" value="CAF3407837.1"/>
    <property type="molecule type" value="Genomic_DNA"/>
</dbReference>
<keyword evidence="8" id="KW-1185">Reference proteome</keyword>
<dbReference type="Proteomes" id="UP000663833">
    <property type="component" value="Unassembled WGS sequence"/>
</dbReference>
<evidence type="ECO:0000313" key="5">
    <source>
        <dbReference type="EMBL" id="CAF4473224.1"/>
    </source>
</evidence>
<dbReference type="InterPro" id="IPR002110">
    <property type="entry name" value="Ankyrin_rpt"/>
</dbReference>
<dbReference type="GO" id="GO:0051059">
    <property type="term" value="F:NF-kappaB binding"/>
    <property type="evidence" value="ECO:0007669"/>
    <property type="project" value="TreeGrafter"/>
</dbReference>
<dbReference type="SUPFAM" id="SSF48403">
    <property type="entry name" value="Ankyrin repeat"/>
    <property type="match status" value="1"/>
</dbReference>
<keyword evidence="2" id="KW-0040">ANK repeat</keyword>
<dbReference type="PANTHER" id="PTHR46680">
    <property type="entry name" value="NF-KAPPA-B INHIBITOR ALPHA"/>
    <property type="match status" value="1"/>
</dbReference>
<evidence type="ECO:0000313" key="4">
    <source>
        <dbReference type="EMBL" id="CAF3407837.1"/>
    </source>
</evidence>
<evidence type="ECO:0000256" key="2">
    <source>
        <dbReference type="ARBA" id="ARBA00023043"/>
    </source>
</evidence>
<dbReference type="EMBL" id="CAJOBO010002904">
    <property type="protein sequence ID" value="CAF4473224.1"/>
    <property type="molecule type" value="Genomic_DNA"/>
</dbReference>
<proteinExistence type="predicted"/>
<dbReference type="InterPro" id="IPR051070">
    <property type="entry name" value="NF-kappa-B_inhibitor"/>
</dbReference>
<reference evidence="4" key="1">
    <citation type="submission" date="2021-02" db="EMBL/GenBank/DDBJ databases">
        <authorList>
            <person name="Nowell W R."/>
        </authorList>
    </citation>
    <scope>NUCLEOTIDE SEQUENCE</scope>
</reference>
<dbReference type="OrthoDB" id="20727at2759"/>
<comment type="caution">
    <text evidence="4">The sequence shown here is derived from an EMBL/GenBank/DDBJ whole genome shotgun (WGS) entry which is preliminary data.</text>
</comment>
<dbReference type="Proteomes" id="UP000663825">
    <property type="component" value="Unassembled WGS sequence"/>
</dbReference>
<protein>
    <submittedName>
        <fullName evidence="4">Uncharacterized protein</fullName>
    </submittedName>
</protein>
<evidence type="ECO:0000313" key="6">
    <source>
        <dbReference type="EMBL" id="CAF4588513.1"/>
    </source>
</evidence>
<dbReference type="SMART" id="SM00028">
    <property type="entry name" value="TPR"/>
    <property type="match status" value="3"/>
</dbReference>
<dbReference type="Pfam" id="PF12796">
    <property type="entry name" value="Ank_2"/>
    <property type="match status" value="1"/>
</dbReference>
<dbReference type="AlphaFoldDB" id="A0A818ARZ0"/>
<dbReference type="EMBL" id="CAJOBP010017799">
    <property type="protein sequence ID" value="CAF4588513.1"/>
    <property type="molecule type" value="Genomic_DNA"/>
</dbReference>
<evidence type="ECO:0000313" key="3">
    <source>
        <dbReference type="EMBL" id="CAF3353418.1"/>
    </source>
</evidence>
<dbReference type="SMART" id="SM00248">
    <property type="entry name" value="ANK"/>
    <property type="match status" value="3"/>
</dbReference>
<sequence length="400" mass="45963">MSSPPINCPDSSPSTSIPPSELYHTSACGSILHSLPTKVPSEIFAYLQHGKLDAFRRSLDIYYKDIVQIKNENEQTVLHVLSIHVYPYSWVRLLIMFECDPCCQDRDGYTAAHYAVERDDIEMLKALTTRFHSNVKVFSDEQKIAIHERCLKALSLRQTQGLTVFMLACYNESIKCLDYLLELDINDAHLQDNFGDTCLHYAVCRRNRNLVTKLINQCHADVNDGVKERPSVLDISQFNRDQRKAFERSQDDSIEQILLSNNALSRCQLRRIVKKRKRSHDDTHAVLPTLTIRNGNTVTDSQIETARDYARIAFSLHSQRKLNDAKEYYKLAMNSISNDILDWADYALKLALIHKNLGENQSALDLLEQAFVVRKQFENETEDIAEIQRVIDSIKKLSLI</sequence>
<dbReference type="EMBL" id="CAJNYD010001600">
    <property type="protein sequence ID" value="CAF3353418.1"/>
    <property type="molecule type" value="Genomic_DNA"/>
</dbReference>
<dbReference type="Gene3D" id="1.25.40.10">
    <property type="entry name" value="Tetratricopeptide repeat domain"/>
    <property type="match status" value="1"/>
</dbReference>